<sequence length="35" mass="3486">MGAPLPFTAGGKPLLLTELFLPASPLYAAGSAEIA</sequence>
<reference evidence="1 2" key="1">
    <citation type="submission" date="2018-06" db="EMBL/GenBank/DDBJ databases">
        <authorList>
            <consortium name="Pathogen Informatics"/>
            <person name="Doyle S."/>
        </authorList>
    </citation>
    <scope>NUCLEOTIDE SEQUENCE [LARGE SCALE GENOMIC DNA]</scope>
    <source>
        <strain evidence="1 2">NCTC12961</strain>
    </source>
</reference>
<dbReference type="Proteomes" id="UP000248897">
    <property type="component" value="Chromosome 1"/>
</dbReference>
<dbReference type="GO" id="GO:0016829">
    <property type="term" value="F:lyase activity"/>
    <property type="evidence" value="ECO:0007669"/>
    <property type="project" value="UniProtKB-KW"/>
</dbReference>
<dbReference type="EMBL" id="LS483469">
    <property type="protein sequence ID" value="SQI45963.1"/>
    <property type="molecule type" value="Genomic_DNA"/>
</dbReference>
<organism evidence="1 2">
    <name type="scientific">Serratia plymuthica</name>
    <dbReference type="NCBI Taxonomy" id="82996"/>
    <lineage>
        <taxon>Bacteria</taxon>
        <taxon>Pseudomonadati</taxon>
        <taxon>Pseudomonadota</taxon>
        <taxon>Gammaproteobacteria</taxon>
        <taxon>Enterobacterales</taxon>
        <taxon>Yersiniaceae</taxon>
        <taxon>Serratia</taxon>
    </lineage>
</organism>
<evidence type="ECO:0000313" key="2">
    <source>
        <dbReference type="Proteomes" id="UP000248897"/>
    </source>
</evidence>
<keyword evidence="1" id="KW-0670">Pyruvate</keyword>
<protein>
    <submittedName>
        <fullName evidence="1">Chorismate pyruvate lyase</fullName>
    </submittedName>
</protein>
<keyword evidence="1" id="KW-0456">Lyase</keyword>
<name>A0A2X4V499_SERPL</name>
<proteinExistence type="predicted"/>
<gene>
    <name evidence="1" type="ORF">NCTC12961_05417</name>
</gene>
<accession>A0A2X4V499</accession>
<evidence type="ECO:0000313" key="1">
    <source>
        <dbReference type="EMBL" id="SQI45963.1"/>
    </source>
</evidence>
<dbReference type="AlphaFoldDB" id="A0A2X4V499"/>